<keyword evidence="1" id="KW-0479">Metal-binding</keyword>
<dbReference type="Gene3D" id="3.20.20.370">
    <property type="entry name" value="Glycoside hydrolase/deacetylase"/>
    <property type="match status" value="1"/>
</dbReference>
<evidence type="ECO:0000313" key="5">
    <source>
        <dbReference type="EMBL" id="GIO40088.1"/>
    </source>
</evidence>
<evidence type="ECO:0000256" key="2">
    <source>
        <dbReference type="ARBA" id="ARBA00022801"/>
    </source>
</evidence>
<dbReference type="InterPro" id="IPR050248">
    <property type="entry name" value="Polysacc_deacetylase_ArnD"/>
</dbReference>
<gene>
    <name evidence="5" type="ORF">J41TS12_49490</name>
</gene>
<reference evidence="5 6" key="1">
    <citation type="submission" date="2021-03" db="EMBL/GenBank/DDBJ databases">
        <title>Antimicrobial resistance genes in bacteria isolated from Japanese honey, and their potential for conferring macrolide and lincosamide resistance in the American foulbrood pathogen Paenibacillus larvae.</title>
        <authorList>
            <person name="Okamoto M."/>
            <person name="Kumagai M."/>
            <person name="Kanamori H."/>
            <person name="Takamatsu D."/>
        </authorList>
    </citation>
    <scope>NUCLEOTIDE SEQUENCE [LARGE SCALE GENOMIC DNA]</scope>
    <source>
        <strain evidence="5 6">J41TS12</strain>
    </source>
</reference>
<comment type="caution">
    <text evidence="5">The sequence shown here is derived from an EMBL/GenBank/DDBJ whole genome shotgun (WGS) entry which is preliminary data.</text>
</comment>
<dbReference type="GO" id="GO:0005975">
    <property type="term" value="P:carbohydrate metabolic process"/>
    <property type="evidence" value="ECO:0007669"/>
    <property type="project" value="InterPro"/>
</dbReference>
<dbReference type="GO" id="GO:0016810">
    <property type="term" value="F:hydrolase activity, acting on carbon-nitrogen (but not peptide) bonds"/>
    <property type="evidence" value="ECO:0007669"/>
    <property type="project" value="InterPro"/>
</dbReference>
<dbReference type="RefSeq" id="WP_212944104.1">
    <property type="nucleotide sequence ID" value="NZ_BORR01000033.1"/>
</dbReference>
<keyword evidence="6" id="KW-1185">Reference proteome</keyword>
<dbReference type="PANTHER" id="PTHR10587">
    <property type="entry name" value="GLYCOSYL TRANSFERASE-RELATED"/>
    <property type="match status" value="1"/>
</dbReference>
<accession>A0A919XYN0</accession>
<dbReference type="InterPro" id="IPR002509">
    <property type="entry name" value="NODB_dom"/>
</dbReference>
<dbReference type="EMBL" id="BORR01000033">
    <property type="protein sequence ID" value="GIO40088.1"/>
    <property type="molecule type" value="Genomic_DNA"/>
</dbReference>
<dbReference type="Proteomes" id="UP000681162">
    <property type="component" value="Unassembled WGS sequence"/>
</dbReference>
<dbReference type="PANTHER" id="PTHR10587:SF133">
    <property type="entry name" value="CHITIN DEACETYLASE 1-RELATED"/>
    <property type="match status" value="1"/>
</dbReference>
<evidence type="ECO:0000256" key="3">
    <source>
        <dbReference type="SAM" id="SignalP"/>
    </source>
</evidence>
<feature type="domain" description="NodB homology" evidence="4">
    <location>
        <begin position="53"/>
        <end position="235"/>
    </location>
</feature>
<dbReference type="AlphaFoldDB" id="A0A919XYN0"/>
<dbReference type="SUPFAM" id="SSF88713">
    <property type="entry name" value="Glycoside hydrolase/deacetylase"/>
    <property type="match status" value="1"/>
</dbReference>
<feature type="signal peptide" evidence="3">
    <location>
        <begin position="1"/>
        <end position="26"/>
    </location>
</feature>
<organism evidence="5 6">
    <name type="scientific">Paenibacillus antibioticophila</name>
    <dbReference type="NCBI Taxonomy" id="1274374"/>
    <lineage>
        <taxon>Bacteria</taxon>
        <taxon>Bacillati</taxon>
        <taxon>Bacillota</taxon>
        <taxon>Bacilli</taxon>
        <taxon>Bacillales</taxon>
        <taxon>Paenibacillaceae</taxon>
        <taxon>Paenibacillus</taxon>
    </lineage>
</organism>
<keyword evidence="3" id="KW-0732">Signal</keyword>
<feature type="chain" id="PRO_5036837098" evidence="3">
    <location>
        <begin position="27"/>
        <end position="255"/>
    </location>
</feature>
<evidence type="ECO:0000256" key="1">
    <source>
        <dbReference type="ARBA" id="ARBA00022723"/>
    </source>
</evidence>
<sequence>MRLKTASCIALCLSFTFLIQSVPTDAAPAANLKGREYYEERGDIVWEVPTEEKYIALTFDDGPNAKQTLLILDLLRQYQAKATFFVVGERVERYPEIVRRELAEGHEVANHSYTHPSFQHLSSGSMEEELNRTQEAVFNATGTRPILFRPPGGYYNERLISLSKLHHLQMVLWSWHQDTKDWRSPGVQVIANKVLDNARSGDIVLMHDFVHRSSQTYEALRIILPELKRRGYSLVTVSELLSHKVAPKNHIKVSY</sequence>
<evidence type="ECO:0000313" key="6">
    <source>
        <dbReference type="Proteomes" id="UP000681162"/>
    </source>
</evidence>
<protein>
    <submittedName>
        <fullName evidence="5">Polysaccharide deacetylase family sporulation protein PdaB</fullName>
    </submittedName>
</protein>
<dbReference type="GO" id="GO:0046872">
    <property type="term" value="F:metal ion binding"/>
    <property type="evidence" value="ECO:0007669"/>
    <property type="project" value="UniProtKB-KW"/>
</dbReference>
<dbReference type="GO" id="GO:0016020">
    <property type="term" value="C:membrane"/>
    <property type="evidence" value="ECO:0007669"/>
    <property type="project" value="TreeGrafter"/>
</dbReference>
<proteinExistence type="predicted"/>
<dbReference type="PROSITE" id="PS51677">
    <property type="entry name" value="NODB"/>
    <property type="match status" value="1"/>
</dbReference>
<name>A0A919XYN0_9BACL</name>
<dbReference type="Pfam" id="PF01522">
    <property type="entry name" value="Polysacc_deac_1"/>
    <property type="match status" value="1"/>
</dbReference>
<dbReference type="InterPro" id="IPR011330">
    <property type="entry name" value="Glyco_hydro/deAcase_b/a-brl"/>
</dbReference>
<evidence type="ECO:0000259" key="4">
    <source>
        <dbReference type="PROSITE" id="PS51677"/>
    </source>
</evidence>
<keyword evidence="2" id="KW-0378">Hydrolase</keyword>
<dbReference type="CDD" id="cd10954">
    <property type="entry name" value="CE4_CtAXE_like"/>
    <property type="match status" value="1"/>
</dbReference>